<dbReference type="EMBL" id="JBBJBU010000003">
    <property type="protein sequence ID" value="KAK7206183.1"/>
    <property type="molecule type" value="Genomic_DNA"/>
</dbReference>
<name>A0ABR1F8L5_9ASCO</name>
<proteinExistence type="predicted"/>
<feature type="compositionally biased region" description="Low complexity" evidence="1">
    <location>
        <begin position="33"/>
        <end position="51"/>
    </location>
</feature>
<dbReference type="GeneID" id="90037740"/>
<gene>
    <name evidence="2" type="ORF">BZA70DRAFT_275966</name>
</gene>
<organism evidence="2 3">
    <name type="scientific">Myxozyma melibiosi</name>
    <dbReference type="NCBI Taxonomy" id="54550"/>
    <lineage>
        <taxon>Eukaryota</taxon>
        <taxon>Fungi</taxon>
        <taxon>Dikarya</taxon>
        <taxon>Ascomycota</taxon>
        <taxon>Saccharomycotina</taxon>
        <taxon>Lipomycetes</taxon>
        <taxon>Lipomycetales</taxon>
        <taxon>Lipomycetaceae</taxon>
        <taxon>Myxozyma</taxon>
    </lineage>
</organism>
<feature type="region of interest" description="Disordered" evidence="1">
    <location>
        <begin position="1"/>
        <end position="73"/>
    </location>
</feature>
<dbReference type="Proteomes" id="UP001498771">
    <property type="component" value="Unassembled WGS sequence"/>
</dbReference>
<evidence type="ECO:0000256" key="1">
    <source>
        <dbReference type="SAM" id="MobiDB-lite"/>
    </source>
</evidence>
<dbReference type="Pfam" id="PF17242">
    <property type="entry name" value="DUF5315"/>
    <property type="match status" value="1"/>
</dbReference>
<feature type="compositionally biased region" description="Low complexity" evidence="1">
    <location>
        <begin position="61"/>
        <end position="73"/>
    </location>
</feature>
<accession>A0ABR1F8L5</accession>
<comment type="caution">
    <text evidence="2">The sequence shown here is derived from an EMBL/GenBank/DDBJ whole genome shotgun (WGS) entry which is preliminary data.</text>
</comment>
<keyword evidence="3" id="KW-1185">Reference proteome</keyword>
<sequence length="228" mass="25143">MSQIPRQRRAPQSPPLKMSARNSPGAKHFHRLSAATTASFSTTSPHPSSPARYSPLDSSRRQQQPLSQQRFPQTEISTEIEGLSGTAAVGQVQPIVDAHDAIWTDLEIMDDIEKRADQVGQEGNFFGKEHVAALEDLQALQIELAASLEASANVVDPMADPAKLWEISDTDINLETIANVFNAENFEIVQKGIDVVMEKLDKVVDSMNVLEGQSRDLWNETEQDHTVS</sequence>
<evidence type="ECO:0000313" key="2">
    <source>
        <dbReference type="EMBL" id="KAK7206183.1"/>
    </source>
</evidence>
<reference evidence="2 3" key="1">
    <citation type="submission" date="2024-03" db="EMBL/GenBank/DDBJ databases">
        <title>Genome-scale model development and genomic sequencing of the oleaginous clade Lipomyces.</title>
        <authorList>
            <consortium name="Lawrence Berkeley National Laboratory"/>
            <person name="Czajka J.J."/>
            <person name="Han Y."/>
            <person name="Kim J."/>
            <person name="Mondo S.J."/>
            <person name="Hofstad B.A."/>
            <person name="Robles A."/>
            <person name="Haridas S."/>
            <person name="Riley R."/>
            <person name="LaButti K."/>
            <person name="Pangilinan J."/>
            <person name="Andreopoulos W."/>
            <person name="Lipzen A."/>
            <person name="Yan J."/>
            <person name="Wang M."/>
            <person name="Ng V."/>
            <person name="Grigoriev I.V."/>
            <person name="Spatafora J.W."/>
            <person name="Magnuson J.K."/>
            <person name="Baker S.E."/>
            <person name="Pomraning K.R."/>
        </authorList>
    </citation>
    <scope>NUCLEOTIDE SEQUENCE [LARGE SCALE GENOMIC DNA]</scope>
    <source>
        <strain evidence="2 3">Phaff 52-87</strain>
    </source>
</reference>
<dbReference type="RefSeq" id="XP_064769216.1">
    <property type="nucleotide sequence ID" value="XM_064912228.1"/>
</dbReference>
<protein>
    <submittedName>
        <fullName evidence="2">Uncharacterized protein</fullName>
    </submittedName>
</protein>
<evidence type="ECO:0000313" key="3">
    <source>
        <dbReference type="Proteomes" id="UP001498771"/>
    </source>
</evidence>